<dbReference type="Proteomes" id="UP000199648">
    <property type="component" value="Unassembled WGS sequence"/>
</dbReference>
<dbReference type="EMBL" id="FMWD01000008">
    <property type="protein sequence ID" value="SCZ64751.1"/>
    <property type="molecule type" value="Genomic_DNA"/>
</dbReference>
<accession>A0A1G5QU48</accession>
<sequence length="77" mass="8500">MNAVSDAVRVRSKALSLKAVEEVLHNIVAVEGTENTEIVVDVRTENASGFSESVVRTIKESSRGFGFEVSEFQEVEW</sequence>
<evidence type="ECO:0000313" key="1">
    <source>
        <dbReference type="EMBL" id="SCZ64751.1"/>
    </source>
</evidence>
<keyword evidence="2" id="KW-1185">Reference proteome</keyword>
<name>A0A1G5QU48_9GAMM</name>
<proteinExistence type="predicted"/>
<dbReference type="STRING" id="415747.SAMN03097708_02710"/>
<organism evidence="1 2">
    <name type="scientific">Thiohalomonas denitrificans</name>
    <dbReference type="NCBI Taxonomy" id="415747"/>
    <lineage>
        <taxon>Bacteria</taxon>
        <taxon>Pseudomonadati</taxon>
        <taxon>Pseudomonadota</taxon>
        <taxon>Gammaproteobacteria</taxon>
        <taxon>Thiohalomonadales</taxon>
        <taxon>Thiohalomonadaceae</taxon>
        <taxon>Thiohalomonas</taxon>
    </lineage>
</organism>
<protein>
    <submittedName>
        <fullName evidence="1">Uncharacterized protein</fullName>
    </submittedName>
</protein>
<reference evidence="1 2" key="1">
    <citation type="submission" date="2016-10" db="EMBL/GenBank/DDBJ databases">
        <authorList>
            <person name="de Groot N.N."/>
        </authorList>
    </citation>
    <scope>NUCLEOTIDE SEQUENCE [LARGE SCALE GENOMIC DNA]</scope>
    <source>
        <strain evidence="1 2">HLD2</strain>
    </source>
</reference>
<dbReference type="AlphaFoldDB" id="A0A1G5QU48"/>
<gene>
    <name evidence="1" type="ORF">SAMN03097708_02710</name>
</gene>
<evidence type="ECO:0000313" key="2">
    <source>
        <dbReference type="Proteomes" id="UP000199648"/>
    </source>
</evidence>